<accession>A0A7J9G2K5</accession>
<proteinExistence type="predicted"/>
<evidence type="ECO:0000313" key="1">
    <source>
        <dbReference type="EMBL" id="MBA0791035.1"/>
    </source>
</evidence>
<dbReference type="Proteomes" id="UP000593560">
    <property type="component" value="Unassembled WGS sequence"/>
</dbReference>
<keyword evidence="2" id="KW-1185">Reference proteome</keyword>
<protein>
    <submittedName>
        <fullName evidence="1">Uncharacterized protein</fullName>
    </submittedName>
</protein>
<dbReference type="AlphaFoldDB" id="A0A7J9G2K5"/>
<comment type="caution">
    <text evidence="1">The sequence shown here is derived from an EMBL/GenBank/DDBJ whole genome shotgun (WGS) entry which is preliminary data.</text>
</comment>
<name>A0A7J9G2K5_9ROSI</name>
<sequence length="47" mass="5240">MLVKFVDMVPKMYCMCLGIALRLGTFGTSSFQQISSLDFILDPFMSG</sequence>
<dbReference type="EMBL" id="JABFAD010000001">
    <property type="protein sequence ID" value="MBA0791035.1"/>
    <property type="molecule type" value="Genomic_DNA"/>
</dbReference>
<organism evidence="1 2">
    <name type="scientific">Gossypium harknessii</name>
    <dbReference type="NCBI Taxonomy" id="34285"/>
    <lineage>
        <taxon>Eukaryota</taxon>
        <taxon>Viridiplantae</taxon>
        <taxon>Streptophyta</taxon>
        <taxon>Embryophyta</taxon>
        <taxon>Tracheophyta</taxon>
        <taxon>Spermatophyta</taxon>
        <taxon>Magnoliopsida</taxon>
        <taxon>eudicotyledons</taxon>
        <taxon>Gunneridae</taxon>
        <taxon>Pentapetalae</taxon>
        <taxon>rosids</taxon>
        <taxon>malvids</taxon>
        <taxon>Malvales</taxon>
        <taxon>Malvaceae</taxon>
        <taxon>Malvoideae</taxon>
        <taxon>Gossypium</taxon>
    </lineage>
</organism>
<evidence type="ECO:0000313" key="2">
    <source>
        <dbReference type="Proteomes" id="UP000593560"/>
    </source>
</evidence>
<gene>
    <name evidence="1" type="ORF">Gohar_015639</name>
</gene>
<reference evidence="1 2" key="1">
    <citation type="journal article" date="2019" name="Genome Biol. Evol.">
        <title>Insights into the evolution of the New World diploid cottons (Gossypium, subgenus Houzingenia) based on genome sequencing.</title>
        <authorList>
            <person name="Grover C.E."/>
            <person name="Arick M.A. 2nd"/>
            <person name="Thrash A."/>
            <person name="Conover J.L."/>
            <person name="Sanders W.S."/>
            <person name="Peterson D.G."/>
            <person name="Frelichowski J.E."/>
            <person name="Scheffler J.A."/>
            <person name="Scheffler B.E."/>
            <person name="Wendel J.F."/>
        </authorList>
    </citation>
    <scope>NUCLEOTIDE SEQUENCE [LARGE SCALE GENOMIC DNA]</scope>
    <source>
        <strain evidence="1">0</strain>
        <tissue evidence="1">Leaf</tissue>
    </source>
</reference>